<evidence type="ECO:0000256" key="1">
    <source>
        <dbReference type="ARBA" id="ARBA00004141"/>
    </source>
</evidence>
<dbReference type="PANTHER" id="PTHR42723:SF1">
    <property type="entry name" value="CHLOROPHYLL SYNTHASE, CHLOROPLASTIC"/>
    <property type="match status" value="1"/>
</dbReference>
<feature type="transmembrane region" description="Helical" evidence="5">
    <location>
        <begin position="44"/>
        <end position="66"/>
    </location>
</feature>
<keyword evidence="4 5" id="KW-0472">Membrane</keyword>
<proteinExistence type="predicted"/>
<dbReference type="EMBL" id="RDBM01000017">
    <property type="protein sequence ID" value="TXS33178.1"/>
    <property type="molecule type" value="Genomic_DNA"/>
</dbReference>
<dbReference type="GO" id="GO:0016765">
    <property type="term" value="F:transferase activity, transferring alkyl or aryl (other than methyl) groups"/>
    <property type="evidence" value="ECO:0007669"/>
    <property type="project" value="InterPro"/>
</dbReference>
<reference evidence="6" key="1">
    <citation type="submission" date="2018-10" db="EMBL/GenBank/DDBJ databases">
        <authorList>
            <person name="Hariharan J."/>
            <person name="Choudoir M.J."/>
            <person name="Diebold P."/>
            <person name="Panke-Buisse K."/>
            <person name="Campbell A.N."/>
            <person name="Buckley D.H."/>
        </authorList>
    </citation>
    <scope>NUCLEOTIDE SEQUENCE</scope>
    <source>
        <strain evidence="6">Gb1</strain>
    </source>
</reference>
<dbReference type="InterPro" id="IPR050475">
    <property type="entry name" value="Prenyltransferase_related"/>
</dbReference>
<name>A0A652LDB0_9ACTN</name>
<feature type="transmembrane region" description="Helical" evidence="5">
    <location>
        <begin position="242"/>
        <end position="262"/>
    </location>
</feature>
<feature type="transmembrane region" description="Helical" evidence="5">
    <location>
        <begin position="168"/>
        <end position="189"/>
    </location>
</feature>
<dbReference type="Pfam" id="PF01040">
    <property type="entry name" value="UbiA"/>
    <property type="match status" value="1"/>
</dbReference>
<comment type="caution">
    <text evidence="6">The sequence shown here is derived from an EMBL/GenBank/DDBJ whole genome shotgun (WGS) entry which is preliminary data.</text>
</comment>
<gene>
    <name evidence="6" type="ORF">EAO74_04680</name>
</gene>
<dbReference type="Gene3D" id="1.10.357.140">
    <property type="entry name" value="UbiA prenyltransferase"/>
    <property type="match status" value="1"/>
</dbReference>
<accession>A0A652LDB0</accession>
<feature type="transmembrane region" description="Helical" evidence="5">
    <location>
        <begin position="78"/>
        <end position="97"/>
    </location>
</feature>
<evidence type="ECO:0000256" key="4">
    <source>
        <dbReference type="ARBA" id="ARBA00023136"/>
    </source>
</evidence>
<evidence type="ECO:0000256" key="5">
    <source>
        <dbReference type="SAM" id="Phobius"/>
    </source>
</evidence>
<dbReference type="PANTHER" id="PTHR42723">
    <property type="entry name" value="CHLOROPHYLL SYNTHASE"/>
    <property type="match status" value="1"/>
</dbReference>
<sequence>MTQALTTHLSPASPSVLSAFDARWSSVLSMARTVRLCLREARPLVQVMFVLRFVTGALLTASAAHHRPDAPHLLLGAAAWWAATVSVYVFNGVSDLCEDRANRSRRPLASGRLTEEAARRAVAVTALTGLLLSCAAGWRVAEATAVFLALGYAYSAPAIAAKCRSWSASAVTCAAAGTTYLAGVASSGSTLTPEAAVFALVLSLGVGLIAAVAKDLGSTRGDALAGRRTLAVIRGEHSARRFCAASGGALTLTLTAGALWVHELPLDAAAVVFAVGALCVAGRCLPLRRKGARMKSRHFRAPYRSWMATQYAVHLTALTALIWA</sequence>
<organism evidence="6">
    <name type="scientific">Streptomyces sp. gb1(2016)</name>
    <dbReference type="NCBI Taxonomy" id="1828321"/>
    <lineage>
        <taxon>Bacteria</taxon>
        <taxon>Bacillati</taxon>
        <taxon>Actinomycetota</taxon>
        <taxon>Actinomycetes</taxon>
        <taxon>Kitasatosporales</taxon>
        <taxon>Streptomycetaceae</taxon>
        <taxon>Streptomyces</taxon>
    </lineage>
</organism>
<comment type="subcellular location">
    <subcellularLocation>
        <location evidence="1">Membrane</location>
        <topology evidence="1">Multi-pass membrane protein</topology>
    </subcellularLocation>
</comment>
<evidence type="ECO:0000256" key="3">
    <source>
        <dbReference type="ARBA" id="ARBA00022989"/>
    </source>
</evidence>
<feature type="transmembrane region" description="Helical" evidence="5">
    <location>
        <begin position="268"/>
        <end position="285"/>
    </location>
</feature>
<dbReference type="InterPro" id="IPR044878">
    <property type="entry name" value="UbiA_sf"/>
</dbReference>
<dbReference type="InterPro" id="IPR000537">
    <property type="entry name" value="UbiA_prenyltransferase"/>
</dbReference>
<feature type="transmembrane region" description="Helical" evidence="5">
    <location>
        <begin position="195"/>
        <end position="213"/>
    </location>
</feature>
<dbReference type="AlphaFoldDB" id="A0A652LDB0"/>
<evidence type="ECO:0008006" key="7">
    <source>
        <dbReference type="Google" id="ProtNLM"/>
    </source>
</evidence>
<keyword evidence="3 5" id="KW-1133">Transmembrane helix</keyword>
<protein>
    <recommendedName>
        <fullName evidence="7">Homogenitisate phytyltransferase</fullName>
    </recommendedName>
</protein>
<dbReference type="RefSeq" id="WP_147982764.1">
    <property type="nucleotide sequence ID" value="NZ_RDBM01000017.1"/>
</dbReference>
<keyword evidence="2 5" id="KW-0812">Transmembrane</keyword>
<evidence type="ECO:0000313" key="6">
    <source>
        <dbReference type="EMBL" id="TXS33178.1"/>
    </source>
</evidence>
<evidence type="ECO:0000256" key="2">
    <source>
        <dbReference type="ARBA" id="ARBA00022692"/>
    </source>
</evidence>
<dbReference type="GO" id="GO:0016020">
    <property type="term" value="C:membrane"/>
    <property type="evidence" value="ECO:0007669"/>
    <property type="project" value="UniProtKB-SubCell"/>
</dbReference>